<reference evidence="2 3" key="1">
    <citation type="submission" date="2020-02" db="EMBL/GenBank/DDBJ databases">
        <authorList>
            <person name="Ma Q."/>
            <person name="Huang Y."/>
            <person name="Song X."/>
            <person name="Pei D."/>
        </authorList>
    </citation>
    <scope>NUCLEOTIDE SEQUENCE [LARGE SCALE GENOMIC DNA]</scope>
    <source>
        <strain evidence="2">Sxm20200214</strain>
        <tissue evidence="2">Leaf</tissue>
    </source>
</reference>
<evidence type="ECO:0000256" key="1">
    <source>
        <dbReference type="SAM" id="MobiDB-lite"/>
    </source>
</evidence>
<sequence>MANSYTLLADLRTDALTLPRFVSSNLVGEVKGIKTIFNDGGDNHPGNDMSGAGAVKTNQPEYMMV</sequence>
<accession>A0A8X7RUJ5</accession>
<comment type="caution">
    <text evidence="2">The sequence shown here is derived from an EMBL/GenBank/DDBJ whole genome shotgun (WGS) entry which is preliminary data.</text>
</comment>
<dbReference type="Proteomes" id="UP000886595">
    <property type="component" value="Unassembled WGS sequence"/>
</dbReference>
<proteinExistence type="predicted"/>
<evidence type="ECO:0000313" key="3">
    <source>
        <dbReference type="Proteomes" id="UP000886595"/>
    </source>
</evidence>
<keyword evidence="3" id="KW-1185">Reference proteome</keyword>
<gene>
    <name evidence="2" type="ORF">Bca52824_042098</name>
</gene>
<name>A0A8X7RUJ5_BRACI</name>
<dbReference type="AlphaFoldDB" id="A0A8X7RUJ5"/>
<protein>
    <submittedName>
        <fullName evidence="2">Uncharacterized protein</fullName>
    </submittedName>
</protein>
<feature type="compositionally biased region" description="Polar residues" evidence="1">
    <location>
        <begin position="56"/>
        <end position="65"/>
    </location>
</feature>
<dbReference type="EMBL" id="JAAMPC010000009">
    <property type="protein sequence ID" value="KAG2295429.1"/>
    <property type="molecule type" value="Genomic_DNA"/>
</dbReference>
<evidence type="ECO:0000313" key="2">
    <source>
        <dbReference type="EMBL" id="KAG2295429.1"/>
    </source>
</evidence>
<organism evidence="2 3">
    <name type="scientific">Brassica carinata</name>
    <name type="common">Ethiopian mustard</name>
    <name type="synonym">Abyssinian cabbage</name>
    <dbReference type="NCBI Taxonomy" id="52824"/>
    <lineage>
        <taxon>Eukaryota</taxon>
        <taxon>Viridiplantae</taxon>
        <taxon>Streptophyta</taxon>
        <taxon>Embryophyta</taxon>
        <taxon>Tracheophyta</taxon>
        <taxon>Spermatophyta</taxon>
        <taxon>Magnoliopsida</taxon>
        <taxon>eudicotyledons</taxon>
        <taxon>Gunneridae</taxon>
        <taxon>Pentapetalae</taxon>
        <taxon>rosids</taxon>
        <taxon>malvids</taxon>
        <taxon>Brassicales</taxon>
        <taxon>Brassicaceae</taxon>
        <taxon>Brassiceae</taxon>
        <taxon>Brassica</taxon>
    </lineage>
</organism>
<feature type="region of interest" description="Disordered" evidence="1">
    <location>
        <begin position="39"/>
        <end position="65"/>
    </location>
</feature>